<name>A0ABQ4L1B7_SIMTE</name>
<comment type="caution">
    <text evidence="1">The sequence shown here is derived from an EMBL/GenBank/DDBJ whole genome shotgun (WGS) entry which is preliminary data.</text>
</comment>
<keyword evidence="2" id="KW-1185">Reference proteome</keyword>
<dbReference type="EMBL" id="BORJ01000012">
    <property type="protein sequence ID" value="GIN98065.1"/>
    <property type="molecule type" value="Genomic_DNA"/>
</dbReference>
<accession>A0ABQ4L1B7</accession>
<sequence length="64" mass="7491">MKAVRSDCPWYTVDADGVLKAVPQKTHYRGHKQGQEWWEWCFIRIKHTGSLYGNGGSKLCHEWL</sequence>
<dbReference type="Proteomes" id="UP000680670">
    <property type="component" value="Unassembled WGS sequence"/>
</dbReference>
<protein>
    <submittedName>
        <fullName evidence="1">Uncharacterized protein</fullName>
    </submittedName>
</protein>
<proteinExistence type="predicted"/>
<evidence type="ECO:0000313" key="1">
    <source>
        <dbReference type="EMBL" id="GIN98065.1"/>
    </source>
</evidence>
<evidence type="ECO:0000313" key="2">
    <source>
        <dbReference type="Proteomes" id="UP000680670"/>
    </source>
</evidence>
<reference evidence="1 2" key="1">
    <citation type="submission" date="2021-03" db="EMBL/GenBank/DDBJ databases">
        <title>Antimicrobial resistance genes in bacteria isolated from Japanese honey, and their potential for conferring macrolide and lincosamide resistance in the American foulbrood pathogen Paenibacillus larvae.</title>
        <authorList>
            <person name="Okamoto M."/>
            <person name="Kumagai M."/>
            <person name="Kanamori H."/>
            <person name="Takamatsu D."/>
        </authorList>
    </citation>
    <scope>NUCLEOTIDE SEQUENCE [LARGE SCALE GENOMIC DNA]</scope>
    <source>
        <strain evidence="1 2">J6TS1</strain>
    </source>
</reference>
<gene>
    <name evidence="1" type="ORF">J6TS1_39350</name>
</gene>
<organism evidence="1 2">
    <name type="scientific">Siminovitchia terrae</name>
    <name type="common">Bacillus terrae</name>
    <dbReference type="NCBI Taxonomy" id="1914933"/>
    <lineage>
        <taxon>Bacteria</taxon>
        <taxon>Bacillati</taxon>
        <taxon>Bacillota</taxon>
        <taxon>Bacilli</taxon>
        <taxon>Bacillales</taxon>
        <taxon>Bacillaceae</taxon>
        <taxon>Siminovitchia</taxon>
    </lineage>
</organism>